<feature type="transmembrane region" description="Helical" evidence="2">
    <location>
        <begin position="85"/>
        <end position="111"/>
    </location>
</feature>
<feature type="transmembrane region" description="Helical" evidence="2">
    <location>
        <begin position="48"/>
        <end position="73"/>
    </location>
</feature>
<feature type="region of interest" description="Disordered" evidence="1">
    <location>
        <begin position="1"/>
        <end position="38"/>
    </location>
</feature>
<protein>
    <submittedName>
        <fullName evidence="3">Uncharacterized protein</fullName>
    </submittedName>
</protein>
<organism evidence="3 4">
    <name type="scientific">Brachybacterium faecium (strain ATCC 43885 / DSM 4810 / JCM 11609 / LMG 19847 / NBRC 14762 / NCIMB 9860 / 6-10)</name>
    <dbReference type="NCBI Taxonomy" id="446465"/>
    <lineage>
        <taxon>Bacteria</taxon>
        <taxon>Bacillati</taxon>
        <taxon>Actinomycetota</taxon>
        <taxon>Actinomycetes</taxon>
        <taxon>Micrococcales</taxon>
        <taxon>Dermabacteraceae</taxon>
        <taxon>Brachybacterium</taxon>
    </lineage>
</organism>
<sequence length="138" mass="14349">MTDHDPRTSTPVDPPAPASTGAQAPAAPAADAPVRPGRRVRLEPTPSGFWRMLLGLAVALLAPFFGILFGSGLGVETGVDRMSPLYWGFFLGGLIGAVGLLVAVLGAMALLRHRRADWSETGHREGEPAEIESPGGGL</sequence>
<keyword evidence="2" id="KW-0812">Transmembrane</keyword>
<keyword evidence="2" id="KW-0472">Membrane</keyword>
<dbReference type="OrthoDB" id="4870738at2"/>
<accession>C7MHV4</accession>
<reference evidence="3 4" key="1">
    <citation type="journal article" date="2009" name="Stand. Genomic Sci.">
        <title>Complete genome sequence of Brachybacterium faecium type strain (Schefferle 6-10).</title>
        <authorList>
            <person name="Lapidus A."/>
            <person name="Pukall R."/>
            <person name="Labuttii K."/>
            <person name="Copeland A."/>
            <person name="Del Rio T.G."/>
            <person name="Nolan M."/>
            <person name="Chen F."/>
            <person name="Lucas S."/>
            <person name="Tice H."/>
            <person name="Cheng J.F."/>
            <person name="Bruce D."/>
            <person name="Goodwin L."/>
            <person name="Pitluck S."/>
            <person name="Rohde M."/>
            <person name="Goker M."/>
            <person name="Pati A."/>
            <person name="Ivanova N."/>
            <person name="Mavrommatis K."/>
            <person name="Chen A."/>
            <person name="Palaniappan K."/>
            <person name="D'haeseleer P."/>
            <person name="Chain P."/>
            <person name="Bristow J."/>
            <person name="Eisen J.A."/>
            <person name="Markowitz V."/>
            <person name="Hugenholtz P."/>
            <person name="Kyrpides N.C."/>
            <person name="Klenk H.P."/>
        </authorList>
    </citation>
    <scope>NUCLEOTIDE SEQUENCE [LARGE SCALE GENOMIC DNA]</scope>
    <source>
        <strain evidence="4">ATCC 43885 / DSM 4810 / JCM 11609 / LMG 19847 / NBRC 14762 / NCIMB 9860 / 6-10</strain>
    </source>
</reference>
<name>C7MHV4_BRAFD</name>
<evidence type="ECO:0000256" key="1">
    <source>
        <dbReference type="SAM" id="MobiDB-lite"/>
    </source>
</evidence>
<feature type="region of interest" description="Disordered" evidence="1">
    <location>
        <begin position="119"/>
        <end position="138"/>
    </location>
</feature>
<dbReference type="STRING" id="446465.Bfae_28560"/>
<dbReference type="KEGG" id="bfa:Bfae_28560"/>
<feature type="compositionally biased region" description="Low complexity" evidence="1">
    <location>
        <begin position="18"/>
        <end position="35"/>
    </location>
</feature>
<dbReference type="EMBL" id="CP001643">
    <property type="protein sequence ID" value="ACU86621.1"/>
    <property type="molecule type" value="Genomic_DNA"/>
</dbReference>
<dbReference type="Proteomes" id="UP000001919">
    <property type="component" value="Chromosome"/>
</dbReference>
<dbReference type="AlphaFoldDB" id="C7MHV4"/>
<evidence type="ECO:0000313" key="3">
    <source>
        <dbReference type="EMBL" id="ACU86621.1"/>
    </source>
</evidence>
<dbReference type="HOGENOM" id="CLU_153700_0_0_11"/>
<dbReference type="eggNOG" id="ENOG5033M3Z">
    <property type="taxonomic scope" value="Bacteria"/>
</dbReference>
<keyword evidence="2" id="KW-1133">Transmembrane helix</keyword>
<dbReference type="PATRIC" id="fig|446465.5.peg.2817"/>
<proteinExistence type="predicted"/>
<gene>
    <name evidence="3" type="ordered locus">Bfae_28560</name>
</gene>
<keyword evidence="4" id="KW-1185">Reference proteome</keyword>
<evidence type="ECO:0000313" key="4">
    <source>
        <dbReference type="Proteomes" id="UP000001919"/>
    </source>
</evidence>
<evidence type="ECO:0000256" key="2">
    <source>
        <dbReference type="SAM" id="Phobius"/>
    </source>
</evidence>